<feature type="transmembrane region" description="Helical" evidence="6">
    <location>
        <begin position="143"/>
        <end position="165"/>
    </location>
</feature>
<keyword evidence="5 6" id="KW-0472">Membrane</keyword>
<feature type="transmembrane region" description="Helical" evidence="6">
    <location>
        <begin position="222"/>
        <end position="244"/>
    </location>
</feature>
<dbReference type="InterPro" id="IPR005274">
    <property type="entry name" value="IM_pro_YhjD"/>
</dbReference>
<dbReference type="GO" id="GO:0005886">
    <property type="term" value="C:plasma membrane"/>
    <property type="evidence" value="ECO:0007669"/>
    <property type="project" value="UniProtKB-SubCell"/>
</dbReference>
<evidence type="ECO:0000256" key="1">
    <source>
        <dbReference type="ARBA" id="ARBA00004651"/>
    </source>
</evidence>
<gene>
    <name evidence="7" type="ORF">CLV40_103300</name>
</gene>
<dbReference type="NCBIfam" id="TIGR00766">
    <property type="entry name" value="inner membrane protein YhjD"/>
    <property type="match status" value="1"/>
</dbReference>
<comment type="subcellular location">
    <subcellularLocation>
        <location evidence="1">Cell membrane</location>
        <topology evidence="1">Multi-pass membrane protein</topology>
    </subcellularLocation>
</comment>
<feature type="transmembrane region" description="Helical" evidence="6">
    <location>
        <begin position="185"/>
        <end position="210"/>
    </location>
</feature>
<keyword evidence="3 6" id="KW-0812">Transmembrane</keyword>
<evidence type="ECO:0000313" key="8">
    <source>
        <dbReference type="Proteomes" id="UP000239203"/>
    </source>
</evidence>
<keyword evidence="4 6" id="KW-1133">Transmembrane helix</keyword>
<evidence type="ECO:0000313" key="7">
    <source>
        <dbReference type="EMBL" id="PPK69690.1"/>
    </source>
</evidence>
<dbReference type="PANTHER" id="PTHR30213:SF1">
    <property type="entry name" value="INNER MEMBRANE PROTEIN YHJD"/>
    <property type="match status" value="1"/>
</dbReference>
<dbReference type="InterPro" id="IPR017039">
    <property type="entry name" value="Virul_fac_BrkB"/>
</dbReference>
<organism evidence="7 8">
    <name type="scientific">Actinokineospora auranticolor</name>
    <dbReference type="NCBI Taxonomy" id="155976"/>
    <lineage>
        <taxon>Bacteria</taxon>
        <taxon>Bacillati</taxon>
        <taxon>Actinomycetota</taxon>
        <taxon>Actinomycetes</taxon>
        <taxon>Pseudonocardiales</taxon>
        <taxon>Pseudonocardiaceae</taxon>
        <taxon>Actinokineospora</taxon>
    </lineage>
</organism>
<dbReference type="PANTHER" id="PTHR30213">
    <property type="entry name" value="INNER MEMBRANE PROTEIN YHJD"/>
    <property type="match status" value="1"/>
</dbReference>
<protein>
    <submittedName>
        <fullName evidence="7">Membrane protein</fullName>
    </submittedName>
</protein>
<feature type="transmembrane region" description="Helical" evidence="6">
    <location>
        <begin position="103"/>
        <end position="122"/>
    </location>
</feature>
<evidence type="ECO:0000256" key="4">
    <source>
        <dbReference type="ARBA" id="ARBA00022989"/>
    </source>
</evidence>
<dbReference type="AlphaFoldDB" id="A0A2S6GWZ5"/>
<keyword evidence="2" id="KW-1003">Cell membrane</keyword>
<feature type="transmembrane region" description="Helical" evidence="6">
    <location>
        <begin position="256"/>
        <end position="275"/>
    </location>
</feature>
<dbReference type="RefSeq" id="WP_342752249.1">
    <property type="nucleotide sequence ID" value="NZ_CP154825.1"/>
</dbReference>
<accession>A0A2S6GWZ5</accession>
<keyword evidence="8" id="KW-1185">Reference proteome</keyword>
<dbReference type="EMBL" id="PTIX01000003">
    <property type="protein sequence ID" value="PPK69690.1"/>
    <property type="molecule type" value="Genomic_DNA"/>
</dbReference>
<reference evidence="7 8" key="1">
    <citation type="submission" date="2018-02" db="EMBL/GenBank/DDBJ databases">
        <title>Genomic Encyclopedia of Archaeal and Bacterial Type Strains, Phase II (KMG-II): from individual species to whole genera.</title>
        <authorList>
            <person name="Goeker M."/>
        </authorList>
    </citation>
    <scope>NUCLEOTIDE SEQUENCE [LARGE SCALE GENOMIC DNA]</scope>
    <source>
        <strain evidence="7 8">YU 961-1</strain>
    </source>
</reference>
<sequence>MTENESKLARLRRRRPGIDHLIRSFDAFTERYGNHFAASITYFSVLSLFPLLLIGVSVLGFVLADQPDTLRELQASVIGAAPTSLRGLLWDLVNAAVEERGKVGVIGLVTAAVTGLGWMSNLRDALTAQWGQKPVQQAFLRGIVVDLLSLVGLGMAIAVSFALSAVGSGLADTLLDAIGLGGYGWAKVLLVVVTTLLSVSANWLVFLWVISRLPRTPVSVKSAVRGALAAAVGFEALKAVGAVYLNTVLGGPLGSLVGPVVGLLVFANLVARFLLFITAWTATARENIIEEPTPVPGPAIIRPVLEVSRVPRGKEALGLVGVGALLGVFLGRRKR</sequence>
<dbReference type="Pfam" id="PF03631">
    <property type="entry name" value="Virul_fac_BrkB"/>
    <property type="match status" value="1"/>
</dbReference>
<evidence type="ECO:0000256" key="5">
    <source>
        <dbReference type="ARBA" id="ARBA00023136"/>
    </source>
</evidence>
<feature type="transmembrane region" description="Helical" evidence="6">
    <location>
        <begin position="40"/>
        <end position="64"/>
    </location>
</feature>
<name>A0A2S6GWZ5_9PSEU</name>
<dbReference type="Proteomes" id="UP000239203">
    <property type="component" value="Unassembled WGS sequence"/>
</dbReference>
<evidence type="ECO:0000256" key="3">
    <source>
        <dbReference type="ARBA" id="ARBA00022692"/>
    </source>
</evidence>
<proteinExistence type="predicted"/>
<evidence type="ECO:0000256" key="2">
    <source>
        <dbReference type="ARBA" id="ARBA00022475"/>
    </source>
</evidence>
<comment type="caution">
    <text evidence="7">The sequence shown here is derived from an EMBL/GenBank/DDBJ whole genome shotgun (WGS) entry which is preliminary data.</text>
</comment>
<evidence type="ECO:0000256" key="6">
    <source>
        <dbReference type="SAM" id="Phobius"/>
    </source>
</evidence>